<feature type="transmembrane region" description="Helical" evidence="6">
    <location>
        <begin position="135"/>
        <end position="160"/>
    </location>
</feature>
<keyword evidence="8" id="KW-1185">Reference proteome</keyword>
<dbReference type="NCBIfam" id="TIGR00765">
    <property type="entry name" value="yihY_not_rbn"/>
    <property type="match status" value="1"/>
</dbReference>
<evidence type="ECO:0000256" key="1">
    <source>
        <dbReference type="ARBA" id="ARBA00004651"/>
    </source>
</evidence>
<reference evidence="7 8" key="1">
    <citation type="submission" date="2018-08" db="EMBL/GenBank/DDBJ databases">
        <title>Hydrogenophaga sp. LA-38 isolated from sludge.</title>
        <authorList>
            <person name="Im W.-T."/>
        </authorList>
    </citation>
    <scope>NUCLEOTIDE SEQUENCE [LARGE SCALE GENOMIC DNA]</scope>
    <source>
        <strain evidence="7 8">LA-38</strain>
    </source>
</reference>
<keyword evidence="4 6" id="KW-1133">Transmembrane helix</keyword>
<dbReference type="PANTHER" id="PTHR30213">
    <property type="entry name" value="INNER MEMBRANE PROTEIN YHJD"/>
    <property type="match status" value="1"/>
</dbReference>
<dbReference type="PIRSF" id="PIRSF035875">
    <property type="entry name" value="RNase_BN"/>
    <property type="match status" value="1"/>
</dbReference>
<dbReference type="RefSeq" id="WP_116957215.1">
    <property type="nucleotide sequence ID" value="NZ_QVLS01000001.1"/>
</dbReference>
<evidence type="ECO:0000313" key="8">
    <source>
        <dbReference type="Proteomes" id="UP000261931"/>
    </source>
</evidence>
<dbReference type="PANTHER" id="PTHR30213:SF1">
    <property type="entry name" value="INNER MEMBRANE PROTEIN YHJD"/>
    <property type="match status" value="1"/>
</dbReference>
<dbReference type="GO" id="GO:0005886">
    <property type="term" value="C:plasma membrane"/>
    <property type="evidence" value="ECO:0007669"/>
    <property type="project" value="UniProtKB-SubCell"/>
</dbReference>
<name>A0A372EPG7_9BURK</name>
<feature type="transmembrane region" description="Helical" evidence="6">
    <location>
        <begin position="239"/>
        <end position="266"/>
    </location>
</feature>
<evidence type="ECO:0000256" key="6">
    <source>
        <dbReference type="SAM" id="Phobius"/>
    </source>
</evidence>
<gene>
    <name evidence="7" type="ORF">DY262_01470</name>
</gene>
<feature type="transmembrane region" description="Helical" evidence="6">
    <location>
        <begin position="211"/>
        <end position="233"/>
    </location>
</feature>
<comment type="caution">
    <text evidence="7">The sequence shown here is derived from an EMBL/GenBank/DDBJ whole genome shotgun (WGS) entry which is preliminary data.</text>
</comment>
<keyword evidence="2" id="KW-1003">Cell membrane</keyword>
<sequence>MRAAWSFLREVYAAWRDDGATSMGAAIAYYALFSAAPLLLIAVSVAGLFFGERAATGELTHRLAPLIGEASARSVQSVLQALHRPEAGWAGLAGGAALLFGATTVLAELQSALDRIWRSESLPPPPWWVGLRARALAVVAILACGLLLMGSIALSAALAAATTWWWPAWLAPGLPGLAEAFNFALSLALMTAVFAALYKGMPRLSLPWRDIWLGAAVAALLFSLGKTALGWYIGGSAVLSAFGAAASLVALLMWVYFCAQVFLIGAEFTCVSARRRGQRAPRGD</sequence>
<evidence type="ECO:0000313" key="7">
    <source>
        <dbReference type="EMBL" id="RFP82527.1"/>
    </source>
</evidence>
<comment type="subcellular location">
    <subcellularLocation>
        <location evidence="1">Cell membrane</location>
        <topology evidence="1">Multi-pass membrane protein</topology>
    </subcellularLocation>
</comment>
<dbReference type="InterPro" id="IPR017039">
    <property type="entry name" value="Virul_fac_BrkB"/>
</dbReference>
<evidence type="ECO:0000256" key="3">
    <source>
        <dbReference type="ARBA" id="ARBA00022692"/>
    </source>
</evidence>
<evidence type="ECO:0000256" key="5">
    <source>
        <dbReference type="ARBA" id="ARBA00023136"/>
    </source>
</evidence>
<accession>A0A372EPG7</accession>
<evidence type="ECO:0000256" key="4">
    <source>
        <dbReference type="ARBA" id="ARBA00022989"/>
    </source>
</evidence>
<proteinExistence type="predicted"/>
<evidence type="ECO:0000256" key="2">
    <source>
        <dbReference type="ARBA" id="ARBA00022475"/>
    </source>
</evidence>
<feature type="transmembrane region" description="Helical" evidence="6">
    <location>
        <begin position="29"/>
        <end position="50"/>
    </location>
</feature>
<dbReference type="AlphaFoldDB" id="A0A372EPG7"/>
<feature type="transmembrane region" description="Helical" evidence="6">
    <location>
        <begin position="180"/>
        <end position="199"/>
    </location>
</feature>
<keyword evidence="3 6" id="KW-0812">Transmembrane</keyword>
<protein>
    <submittedName>
        <fullName evidence="7">YihY/virulence factor BrkB family protein</fullName>
    </submittedName>
</protein>
<dbReference type="Pfam" id="PF03631">
    <property type="entry name" value="Virul_fac_BrkB"/>
    <property type="match status" value="1"/>
</dbReference>
<dbReference type="Proteomes" id="UP000261931">
    <property type="component" value="Unassembled WGS sequence"/>
</dbReference>
<organism evidence="7 8">
    <name type="scientific">Hydrogenophaga borbori</name>
    <dbReference type="NCBI Taxonomy" id="2294117"/>
    <lineage>
        <taxon>Bacteria</taxon>
        <taxon>Pseudomonadati</taxon>
        <taxon>Pseudomonadota</taxon>
        <taxon>Betaproteobacteria</taxon>
        <taxon>Burkholderiales</taxon>
        <taxon>Comamonadaceae</taxon>
        <taxon>Hydrogenophaga</taxon>
    </lineage>
</organism>
<dbReference type="EMBL" id="QVLS01000001">
    <property type="protein sequence ID" value="RFP82527.1"/>
    <property type="molecule type" value="Genomic_DNA"/>
</dbReference>
<keyword evidence="5 6" id="KW-0472">Membrane</keyword>